<dbReference type="Gene3D" id="3.50.50.100">
    <property type="match status" value="1"/>
</dbReference>
<name>A0A1T4W011_9GAMM</name>
<dbReference type="PRINTS" id="PR00368">
    <property type="entry name" value="FADPNR"/>
</dbReference>
<reference evidence="6 7" key="1">
    <citation type="submission" date="2017-02" db="EMBL/GenBank/DDBJ databases">
        <authorList>
            <person name="Peterson S.W."/>
        </authorList>
    </citation>
    <scope>NUCLEOTIDE SEQUENCE [LARGE SCALE GENOMIC DNA]</scope>
    <source>
        <strain evidence="6 7">ATCC 49788</strain>
    </source>
</reference>
<dbReference type="RefSeq" id="WP_078921128.1">
    <property type="nucleotide sequence ID" value="NZ_FUYB01000002.1"/>
</dbReference>
<dbReference type="STRING" id="92487.SAMN02745130_00648"/>
<keyword evidence="3" id="KW-0274">FAD</keyword>
<dbReference type="NCBIfam" id="TIGR03169">
    <property type="entry name" value="Nterm_to_SelD"/>
    <property type="match status" value="1"/>
</dbReference>
<dbReference type="PANTHER" id="PTHR42913">
    <property type="entry name" value="APOPTOSIS-INDUCING FACTOR 1"/>
    <property type="match status" value="1"/>
</dbReference>
<dbReference type="SUPFAM" id="SSF51905">
    <property type="entry name" value="FAD/NAD(P)-binding domain"/>
    <property type="match status" value="2"/>
</dbReference>
<keyword evidence="4" id="KW-0560">Oxidoreductase</keyword>
<feature type="domain" description="FAD/NAD(P)-binding" evidence="5">
    <location>
        <begin position="3"/>
        <end position="283"/>
    </location>
</feature>
<dbReference type="PRINTS" id="PR00411">
    <property type="entry name" value="PNDRDTASEI"/>
</dbReference>
<dbReference type="AlphaFoldDB" id="A0A1T4W011"/>
<evidence type="ECO:0000256" key="3">
    <source>
        <dbReference type="ARBA" id="ARBA00022827"/>
    </source>
</evidence>
<dbReference type="PANTHER" id="PTHR42913:SF9">
    <property type="entry name" value="SLR1591 PROTEIN"/>
    <property type="match status" value="1"/>
</dbReference>
<evidence type="ECO:0000256" key="4">
    <source>
        <dbReference type="ARBA" id="ARBA00023002"/>
    </source>
</evidence>
<evidence type="ECO:0000256" key="2">
    <source>
        <dbReference type="ARBA" id="ARBA00022630"/>
    </source>
</evidence>
<dbReference type="OrthoDB" id="9767928at2"/>
<accession>A0A1T4W011</accession>
<dbReference type="InterPro" id="IPR036188">
    <property type="entry name" value="FAD/NAD-bd_sf"/>
</dbReference>
<sequence>MKHLVLIGGGHAHLAVLSALAKQQTTPLHLTLITPQIQQTYSGMLPGWLAGHYRLDECQINLPPLLTAAQGQLLLDQVTHLDATQQILTTATGRNIHYDLLSINIGSETALMSNQATAAIPITPIRPLDGFINSWPSILKAAQQPPYRLAVLGGGAAGVELALAIQYAFQQQAPQATVHLLASSLLADHARGVQQRVRDRLLQAGVNLHLSRAKLQGEQLILADDEPLEVDHLIAATGAKAADWLASSGLSLDQQGYIAVNAYHQSCSHPNIFAAGDICSRIEPQFGRSGVHAVYAGKLLAENLPAFSKHQPLKQYQPKQRSLYLLATGPKQAIASWGAWSAEGAWVWRWKNHIDQKFMRQYRLTAPTLNTSEQLS</sequence>
<dbReference type="Proteomes" id="UP000190460">
    <property type="component" value="Unassembled WGS sequence"/>
</dbReference>
<evidence type="ECO:0000259" key="5">
    <source>
        <dbReference type="Pfam" id="PF07992"/>
    </source>
</evidence>
<dbReference type="GO" id="GO:0003955">
    <property type="term" value="F:NAD(P)H dehydrogenase (quinone) activity"/>
    <property type="evidence" value="ECO:0007669"/>
    <property type="project" value="TreeGrafter"/>
</dbReference>
<keyword evidence="7" id="KW-1185">Reference proteome</keyword>
<evidence type="ECO:0000313" key="7">
    <source>
        <dbReference type="Proteomes" id="UP000190460"/>
    </source>
</evidence>
<proteinExistence type="predicted"/>
<protein>
    <submittedName>
        <fullName evidence="6">Pyridine nucleotide-disulfide oxidoreductase family protein</fullName>
    </submittedName>
</protein>
<dbReference type="Pfam" id="PF07992">
    <property type="entry name" value="Pyr_redox_2"/>
    <property type="match status" value="1"/>
</dbReference>
<evidence type="ECO:0000256" key="1">
    <source>
        <dbReference type="ARBA" id="ARBA00001974"/>
    </source>
</evidence>
<organism evidence="6 7">
    <name type="scientific">Thiothrix eikelboomii</name>
    <dbReference type="NCBI Taxonomy" id="92487"/>
    <lineage>
        <taxon>Bacteria</taxon>
        <taxon>Pseudomonadati</taxon>
        <taxon>Pseudomonadota</taxon>
        <taxon>Gammaproteobacteria</taxon>
        <taxon>Thiotrichales</taxon>
        <taxon>Thiotrichaceae</taxon>
        <taxon>Thiothrix</taxon>
    </lineage>
</organism>
<evidence type="ECO:0000313" key="6">
    <source>
        <dbReference type="EMBL" id="SKA70061.1"/>
    </source>
</evidence>
<keyword evidence="2" id="KW-0285">Flavoprotein</keyword>
<dbReference type="InterPro" id="IPR051169">
    <property type="entry name" value="NADH-Q_oxidoreductase"/>
</dbReference>
<dbReference type="EMBL" id="FUYB01000002">
    <property type="protein sequence ID" value="SKA70061.1"/>
    <property type="molecule type" value="Genomic_DNA"/>
</dbReference>
<dbReference type="GO" id="GO:0019646">
    <property type="term" value="P:aerobic electron transport chain"/>
    <property type="evidence" value="ECO:0007669"/>
    <property type="project" value="TreeGrafter"/>
</dbReference>
<dbReference type="InterPro" id="IPR017584">
    <property type="entry name" value="Pyridine_nucleo_diS_OxRdtase_N"/>
</dbReference>
<gene>
    <name evidence="6" type="ORF">SAMN02745130_00648</name>
</gene>
<dbReference type="InterPro" id="IPR023753">
    <property type="entry name" value="FAD/NAD-binding_dom"/>
</dbReference>
<comment type="cofactor">
    <cofactor evidence="1">
        <name>FAD</name>
        <dbReference type="ChEBI" id="CHEBI:57692"/>
    </cofactor>
</comment>